<dbReference type="EMBL" id="PYMH01000002">
    <property type="protein sequence ID" value="PSU34656.1"/>
    <property type="molecule type" value="Genomic_DNA"/>
</dbReference>
<comment type="caution">
    <text evidence="1">The sequence shown here is derived from an EMBL/GenBank/DDBJ whole genome shotgun (WGS) entry which is preliminary data.</text>
</comment>
<evidence type="ECO:0000313" key="1">
    <source>
        <dbReference type="EMBL" id="PSU34656.1"/>
    </source>
</evidence>
<sequence length="489" mass="53549">MIHPLIKTCTAMILFTPFTIGAVTDLKEVDGKASFVTLGAINNYESKINAHPFLNSSIPRPQNYSGEFFELNHDYPAQLEPSIKPYPWTEVTNSAEITTTNAMDYVLALKEYVSKDMRELINNPDKPNNENWYQSIWLGTEREPIHGIYVGSGFPAGTLTGQGLDITTYVYTLYDKRAAKTLGDIWGRTLHSALNPTISDQTTQYDEGSVIVKFAFVTACGSDWSPMTETAVWQIYAPINGSNGTAKSTQSKCDVTEGEGSSTVPVLTNVYLMQFDIIVKDTKAAPETGWVFTTLVYDHSASGKDAWDKMVPLGATWGGDSDIINVTDEALIPPVTVNTALKQNWINLKAPEYSRSTLAWDGRLSGPNDGAVVTPAWTADQYYHQGLASAGCLGCHSSAQYPMTSFLLPTTTYPPQTKQAPLSSDSSTSSLVLYLPGSEGWMRWFQSNNGLTPMGPNDSKGNKPVALDYDMVTAFKAIPMWQAALVAEK</sequence>
<dbReference type="Proteomes" id="UP000241222">
    <property type="component" value="Unassembled WGS sequence"/>
</dbReference>
<dbReference type="OrthoDB" id="8830878at2"/>
<dbReference type="AlphaFoldDB" id="A0A2T3J0Q6"/>
<reference evidence="1 2" key="1">
    <citation type="submission" date="2018-03" db="EMBL/GenBank/DDBJ databases">
        <title>Whole genome sequencing of Histamine producing bacteria.</title>
        <authorList>
            <person name="Butler K."/>
        </authorList>
    </citation>
    <scope>NUCLEOTIDE SEQUENCE [LARGE SCALE GENOMIC DNA]</scope>
    <source>
        <strain evidence="1 2">JCM 13586</strain>
    </source>
</reference>
<proteinExistence type="predicted"/>
<name>A0A2T3J0Q6_9GAMM</name>
<gene>
    <name evidence="1" type="ORF">C9I99_06040</name>
</gene>
<dbReference type="RefSeq" id="WP_107347972.1">
    <property type="nucleotide sequence ID" value="NZ_PYMH01000002.1"/>
</dbReference>
<evidence type="ECO:0008006" key="3">
    <source>
        <dbReference type="Google" id="ProtNLM"/>
    </source>
</evidence>
<protein>
    <recommendedName>
        <fullName evidence="3">Cytochrome c domain-containing protein</fullName>
    </recommendedName>
</protein>
<keyword evidence="2" id="KW-1185">Reference proteome</keyword>
<evidence type="ECO:0000313" key="2">
    <source>
        <dbReference type="Proteomes" id="UP000241222"/>
    </source>
</evidence>
<accession>A0A2T3J0Q6</accession>
<organism evidence="1 2">
    <name type="scientific">Photobacterium lutimaris</name>
    <dbReference type="NCBI Taxonomy" id="388278"/>
    <lineage>
        <taxon>Bacteria</taxon>
        <taxon>Pseudomonadati</taxon>
        <taxon>Pseudomonadota</taxon>
        <taxon>Gammaproteobacteria</taxon>
        <taxon>Vibrionales</taxon>
        <taxon>Vibrionaceae</taxon>
        <taxon>Photobacterium</taxon>
    </lineage>
</organism>